<protein>
    <recommendedName>
        <fullName evidence="3">BON domain-containing protein</fullName>
    </recommendedName>
</protein>
<dbReference type="Pfam" id="PF04972">
    <property type="entry name" value="BON"/>
    <property type="match status" value="2"/>
</dbReference>
<keyword evidence="1 2" id="KW-0732">Signal</keyword>
<evidence type="ECO:0000256" key="1">
    <source>
        <dbReference type="ARBA" id="ARBA00022729"/>
    </source>
</evidence>
<organism evidence="4 5">
    <name type="scientific">Lampropedia cohaerens</name>
    <dbReference type="NCBI Taxonomy" id="1610491"/>
    <lineage>
        <taxon>Bacteria</taxon>
        <taxon>Pseudomonadati</taxon>
        <taxon>Pseudomonadota</taxon>
        <taxon>Betaproteobacteria</taxon>
        <taxon>Burkholderiales</taxon>
        <taxon>Comamonadaceae</taxon>
        <taxon>Lampropedia</taxon>
    </lineage>
</organism>
<reference evidence="4 5" key="1">
    <citation type="submission" date="2015-05" db="EMBL/GenBank/DDBJ databases">
        <title>Draft genome sequence of Lampropedia sp. CT6, isolated from the microbial mat of a hot water spring, located at Manikaran, India.</title>
        <authorList>
            <person name="Tripathi C."/>
            <person name="Rani P."/>
            <person name="Mahato N.K."/>
            <person name="Lal R."/>
        </authorList>
    </citation>
    <scope>NUCLEOTIDE SEQUENCE [LARGE SCALE GENOMIC DNA]</scope>
    <source>
        <strain evidence="4 5">CT6</strain>
    </source>
</reference>
<dbReference type="InterPro" id="IPR051686">
    <property type="entry name" value="Lipoprotein_DolP"/>
</dbReference>
<accession>A0A0U1Q2N9</accession>
<keyword evidence="5" id="KW-1185">Reference proteome</keyword>
<dbReference type="InterPro" id="IPR007055">
    <property type="entry name" value="BON_dom"/>
</dbReference>
<dbReference type="PROSITE" id="PS51257">
    <property type="entry name" value="PROKAR_LIPOPROTEIN"/>
    <property type="match status" value="1"/>
</dbReference>
<evidence type="ECO:0000313" key="5">
    <source>
        <dbReference type="Proteomes" id="UP000050580"/>
    </source>
</evidence>
<dbReference type="PANTHER" id="PTHR34606">
    <property type="entry name" value="BON DOMAIN-CONTAINING PROTEIN"/>
    <property type="match status" value="1"/>
</dbReference>
<dbReference type="AlphaFoldDB" id="A0A0U1Q2N9"/>
<name>A0A0U1Q2N9_9BURK</name>
<proteinExistence type="predicted"/>
<dbReference type="PANTHER" id="PTHR34606:SF4">
    <property type="entry name" value="OUTER MEMBRANE LIPOPROTEIN DOLP"/>
    <property type="match status" value="1"/>
</dbReference>
<dbReference type="EMBL" id="LBNQ01000009">
    <property type="protein sequence ID" value="KKW69014.1"/>
    <property type="molecule type" value="Genomic_DNA"/>
</dbReference>
<feature type="signal peptide" evidence="2">
    <location>
        <begin position="1"/>
        <end position="24"/>
    </location>
</feature>
<dbReference type="Proteomes" id="UP000050580">
    <property type="component" value="Unassembled WGS sequence"/>
</dbReference>
<sequence length="220" mass="23816">MTMFSTRFSAAVCSALIAAGGLSACAPLVVGGAAVATSVAIDRRTAGAQLDDQAIQIKVRTALNEHLPAPHHISINSYNRQVLLTGEVASEAMRAQATELARQADNVRAVFNETVIAPPSSFSERANDTWITSQIRSQLLLADDLPSKSLQITTERGTVYLQGLVTQREAQRVTELVRAVSGVEKVVRLFEYISEEELNKTLAEREARNVPMPPMGEQSL</sequence>
<dbReference type="Gene3D" id="3.40.1520.20">
    <property type="match status" value="1"/>
</dbReference>
<dbReference type="PATRIC" id="fig|1610491.3.peg.190"/>
<feature type="domain" description="BON" evidence="3">
    <location>
        <begin position="127"/>
        <end position="194"/>
    </location>
</feature>
<dbReference type="SMART" id="SM00749">
    <property type="entry name" value="BON"/>
    <property type="match status" value="2"/>
</dbReference>
<dbReference type="PROSITE" id="PS50914">
    <property type="entry name" value="BON"/>
    <property type="match status" value="2"/>
</dbReference>
<gene>
    <name evidence="4" type="ORF">AAV94_00925</name>
</gene>
<feature type="chain" id="PRO_5006713098" description="BON domain-containing protein" evidence="2">
    <location>
        <begin position="25"/>
        <end position="220"/>
    </location>
</feature>
<comment type="caution">
    <text evidence="4">The sequence shown here is derived from an EMBL/GenBank/DDBJ whole genome shotgun (WGS) entry which is preliminary data.</text>
</comment>
<evidence type="ECO:0000256" key="2">
    <source>
        <dbReference type="SAM" id="SignalP"/>
    </source>
</evidence>
<feature type="domain" description="BON" evidence="3">
    <location>
        <begin position="51"/>
        <end position="118"/>
    </location>
</feature>
<dbReference type="STRING" id="1610491.AAV94_00925"/>
<evidence type="ECO:0000259" key="3">
    <source>
        <dbReference type="PROSITE" id="PS50914"/>
    </source>
</evidence>
<dbReference type="InterPro" id="IPR014004">
    <property type="entry name" value="Transpt-assoc_nodulatn_dom_bac"/>
</dbReference>
<evidence type="ECO:0000313" key="4">
    <source>
        <dbReference type="EMBL" id="KKW69014.1"/>
    </source>
</evidence>